<dbReference type="InterPro" id="IPR009454">
    <property type="entry name" value="Lipid_transpt_open_b-sht"/>
</dbReference>
<dbReference type="GO" id="GO:0030301">
    <property type="term" value="P:cholesterol transport"/>
    <property type="evidence" value="ECO:0007669"/>
    <property type="project" value="TreeGrafter"/>
</dbReference>
<dbReference type="Proteomes" id="UP000694548">
    <property type="component" value="Chromosome sgr04"/>
</dbReference>
<evidence type="ECO:0000256" key="2">
    <source>
        <dbReference type="ARBA" id="ARBA00022448"/>
    </source>
</evidence>
<dbReference type="InterPro" id="IPR015817">
    <property type="entry name" value="Vitellinogen_open_b-sht_sub1"/>
</dbReference>
<dbReference type="InterPro" id="IPR015255">
    <property type="entry name" value="Vitellinogen_open_b-sht"/>
</dbReference>
<dbReference type="GO" id="GO:0006642">
    <property type="term" value="P:triglyceride mobilization"/>
    <property type="evidence" value="ECO:0007669"/>
    <property type="project" value="TreeGrafter"/>
</dbReference>
<accession>A0A8C6MCR0</accession>
<feature type="domain" description="Vitellogenin" evidence="8">
    <location>
        <begin position="1"/>
        <end position="450"/>
    </location>
</feature>
<sequence length="3565" mass="399282">MHYPLSQLVRSSQTCNYKFDNEKKHMTSGSCTENHLLIPFSHRGKYGVTNVGKQKLTLVDVSTHNDRVFDQGHIIKSLHMEDVEDKSAVQDKDTALNVMRELLTLPMTESEKRAHLFHTLISTVRGMKTETLRAAIPEAVTLSRFLTYQVLAQCGTPECSSAIMMILRTFDTSTLEVDAAVIALGIMSNPSPLLIHDMLEMAKYKPSKPIMYALSNVVKRFYKAEGELIPEINSVAEFMASQLGDCTSNQDSTFLTLRVVGNMAPALIPASPALQSAVINCVRQPAASQQVQQAAIQVYRQIPVPDDAKGVFMQVLLDNSKPVQERIAAYLILMKDPELSELTQLNKVLSSEEGQVKSFIISHISNIMSSTDPKTQELKQNIQDALQGNEIEPLLDPIRFSRNYRIGSLQGNMIFEGASYLPKEIMLEMTLKAFGFEIDMMEVGMEGKGFEETIEALFGENGFFPDTTMKTTYFVSDNMPQTVNEILETIVPGLKKNRMRRQTSESLMKDIGQNVDKLVRQLKESASPEAMVYLRLLGNELGYLKTSDFEEMTYSAGKIFDNMLKLFPQSMIKSLMTNPDNKIFAHYVFMDNEFFLPTVTGVPLRIAVSGTFAPGFEGGLQIRRDRSTFTFMPSPGVEFSTHFGSHFPEYVNSGLEMHTNIYTEREIRAKLSLGSNNIKLTIPAPTKPMKLIKMTNALVAVTGSEVKTIPPVVMDKVDVSKCTNGFAGLKLCTDLQYINAFSQETAPYFPLTGDSKFALELHPNGDVTEYTATIAYELLQEVEGEQKVDSLKFIMRAEGADPTEARLVLKLNRNKNFATADIKIPDYDVDAGLTLGVVDGPSKDSHAISLDFTNKNISQLSLVARANLKATEGMFQVQTLVPSVKAESSITASLKYDEELELELESEMKIMDATSEQKIELKYDGSKIKVKGESDVNMKTSSFENYANEVLDIQVGQTDMKVRQIFRKFVEAANNYMEKYGPEMLPYMKDFRLPDIPEISLPEKLFLKSESKAVYYLSREHFTIAIPLPFGGKSTTELHFPKVLTTPSLSLPQFGVEIASRKIPIPDVVFPESFSLSFPLFDKAEFSAMVNSNLYDVEATAAAGKDVVEPPSYSARFDLKGTSPIDILSVAVEGTGMVSMRDAIKAHLRSSFTHKFVEATFGIEEEGIITDKINLKSVRKIEVTSPFGLDVALIHTGMAEINTQGLSGDSKFEGLLSAGPIFSKTISTQSFAIFPFKPEAKIESTLQLDSTILKAQNTVAASLANGEVSFVSNTNAFENAYTHVADISFKNSQLKMKCESNFLAFGIKIRNLGEASAGAGKVAIRMETNGDHSGDRVYSLLIASLDKDGVAVSCDANIKLLEHEATHKVILQMNKNGLSTSGITTLHGPLSLENTFKAHIDSTMAILSHANKADISDVKVDNSNTLILTLSGLDLSSKTEASASEYASYTHDIIFKLKPYTASLKCENSLNILDVSFSNEAQLLTELYKIDLSGNLRATYGDNEIKHDYQIKYADLSTNAKCSTTARLFGTHMSHNSELEIVGLAAKFINDARFYSQPIRFDNSIQWSAVPFDFNLNAIFNANGEMTMYGKQSGQLYGKYQLAAQPLAFASSHECRASVTQQMDHGFSLETIYDHKINTVLSPQEQKTSLRIKSKVNEHSFNQNMEVYNTADETGIELSGTILTDFFNTENKEFTLSGFLKYDKNTDSHIIQFPLMESFPIFLESVKEFVVFMAETLHNFMENQNVQARLEALIQAVNEFLSDINIADKVNQLKRFLIDLTPDFNLQIDQLKALFYDSSPTIERLLKDTSDTLRSFFENLREAFHTSNVVESFNEKVDDIANALADIKPVVLHWIDVIRELIDQTDLEKLKGTSIQLLYDLNSQYNIKAKVQDIVTDIRETVDSFDAEYVVKNLGELIRFIEDVFLECIGAFLHYIPRDILHSLRPYINTVVEELDIFGKINYVYTKMKELLVYLEIDKMSRVVLEKAADLVSELRIKEMFQALDQNVRNANIPKRIRDFYVAVGEYVTTTEVKDMIEQLNTWIKNLVNQLKSLKYNEVVNYANLCVAEITTYVNKRIKAFEIPKKLEATQEFVNEVFSAVQVLVEHIREIKVAEMIKSAKDVIETVVCDSFKRFVQLIKKKIESMDIRKELSNFVDDFRQLYRFSKGLFLSLIHDLVRETLRIFKKVSLDGKFVDEISDMFNRLFAELRNGDVYLPSFTIPLTDLVVPHMKLNSRNTIEFAAKVDLPEFTILGMYKVKAITISFDDIKQKIIELLDFIANFEIKLLDVDAFFGDLSLSYLPTLPEIRLPEFTVPEVTFPTIPKFPVESLKSLEVPEFKLPTISDEIMIPCFGKLYGEIKFSSPFYTVKTSAEFHNATKSKTTPLFTGIFNSQGTAADMEFLNYKLETNAQIVIPKLKRVVLAENLKFEHVVFGVDHQASVTLYGLSAQAQAKTKLKVDTTPYAANLENTAFIGADGGMTAHAETAYTHVISIPVVDFSNEVSITQKSVARQEGFTYEMSADNSGNGNFNGHDFNHLSEFRWSLSPEIVTFSLSGDTNSPILKMKQLITTESATFSYFKFNVSNEAETPVMRKSLFVASGHASIQDMKIEMKANHDAELISLGLLSNVFNFKLRPVEFVLEFQNKANARVPISDSLTNKIDFQNDYLVDLRPDGQKMKGLFLAQLNTNKIASNLTYENNRNEIGASAAMEGYTDLDFLNVPIDIPQIDLLLEDELYIPAVKNVNFYELIGLQNILTTTKQDLNVDAKILYQKSKSAPLVKIMNLIPIPSMGKLITDFSFKSAIFNLNTNTLLSPEDDVVLRLKANTASVFDYLNAKFEGTTSLITKRGIKLANSLSLQNPHIEGTHTSTISMSTDTFEGAASVDSLAKITLPVLNLEASHNLVADIKSKANAQSILKLKSDLNIHRFNAIGKAEADHTLKLEGNVKYISAESIFKSNMNGAVFRDYLSLGLLDNEVKLYLDGTGLRSSSKATAVARLSHGTTKIVLMEMNNNVAAEASMARIFATLKHTSNNEENIFKFTTKGSHNIQAGVDLTSPSMTTDIEIDLSQQSNLGDLTYFEKTITEVTSSKQKFFTDIKFGSPLYSTRMEAKAECSVPDVLVTFKSSATSPVLILEYDLNAQATSKLENGLLTTDGKLLLTHSDVTVNVNNAIVKNFSDLGHTLNVDITSPTFTDMNIQYTANRDVISASVSTPAAGFLGLQLNFIDPFQMSGKLYGRHPTIPEKDVDILVIRTSKDTQNTNLEIVYKMDAPEAMISELKAKLPSIISAFTAFADKYQITRGVDMLKDTVSNHITEAYNVAVNYDVQKSQMSIFFRNTVAQYQKTVQKVLNAIIKFLRETHIKLPWSDEMITVPVLLKRVTDNLAFFLDEAAQIIYENTKVYLEYLAEMISNVEVHIPTGDVITGRELIDETKTMVREIWDEVLDFVKDMDSLDIMLEQMDDIVMVVVRETQDIVDSIKSDYLDYIFMKVNEMYSEIVTAGGEYVDQIDPLSMEDFRRACEGVVDNFFQLIQQFKSVFSEFLQDISKEVNYMTVRDGKLNINLPLDL</sequence>
<keyword evidence="6" id="KW-0325">Glycoprotein</keyword>
<reference evidence="9" key="1">
    <citation type="submission" date="2014-08" db="EMBL/GenBank/DDBJ databases">
        <authorList>
            <person name="Senf B."/>
            <person name="Petzold A."/>
            <person name="Downie B.R."/>
            <person name="Koch P."/>
            <person name="Platzer M."/>
        </authorList>
    </citation>
    <scope>NUCLEOTIDE SEQUENCE [LARGE SCALE GENOMIC DNA]</scope>
    <source>
        <strain evidence="9">GRZ</strain>
    </source>
</reference>
<dbReference type="SUPFAM" id="SSF56968">
    <property type="entry name" value="Lipovitellin-phosvitin complex, beta-sheet shell regions"/>
    <property type="match status" value="2"/>
</dbReference>
<organism evidence="9 10">
    <name type="scientific">Nothobranchius furzeri</name>
    <name type="common">Turquoise killifish</name>
    <dbReference type="NCBI Taxonomy" id="105023"/>
    <lineage>
        <taxon>Eukaryota</taxon>
        <taxon>Metazoa</taxon>
        <taxon>Chordata</taxon>
        <taxon>Craniata</taxon>
        <taxon>Vertebrata</taxon>
        <taxon>Euteleostomi</taxon>
        <taxon>Actinopterygii</taxon>
        <taxon>Neopterygii</taxon>
        <taxon>Teleostei</taxon>
        <taxon>Neoteleostei</taxon>
        <taxon>Acanthomorphata</taxon>
        <taxon>Ovalentaria</taxon>
        <taxon>Atherinomorphae</taxon>
        <taxon>Cyprinodontiformes</taxon>
        <taxon>Nothobranchiidae</taxon>
        <taxon>Nothobranchius</taxon>
    </lineage>
</organism>
<evidence type="ECO:0000256" key="4">
    <source>
        <dbReference type="ARBA" id="ARBA00022729"/>
    </source>
</evidence>
<dbReference type="InterPro" id="IPR015819">
    <property type="entry name" value="Lipid_transp_b-sht_shell"/>
</dbReference>
<dbReference type="PANTHER" id="PTHR13769:SF5">
    <property type="entry name" value="APOLIPOPROTEIN B-100-RELATED"/>
    <property type="match status" value="1"/>
</dbReference>
<dbReference type="Pfam" id="PF01347">
    <property type="entry name" value="Vitellogenin_N"/>
    <property type="match status" value="1"/>
</dbReference>
<dbReference type="SMART" id="SM01169">
    <property type="entry name" value="DUF1943"/>
    <property type="match status" value="1"/>
</dbReference>
<dbReference type="GO" id="GO:0034362">
    <property type="term" value="C:low-density lipoprotein particle"/>
    <property type="evidence" value="ECO:0007669"/>
    <property type="project" value="TreeGrafter"/>
</dbReference>
<proteinExistence type="predicted"/>
<evidence type="ECO:0000313" key="9">
    <source>
        <dbReference type="Ensembl" id="ENSNFUP00015033438.1"/>
    </source>
</evidence>
<keyword evidence="2" id="KW-0813">Transport</keyword>
<comment type="subcellular location">
    <subcellularLocation>
        <location evidence="1">Secreted</location>
    </subcellularLocation>
</comment>
<dbReference type="GO" id="GO:0042953">
    <property type="term" value="P:lipoprotein transport"/>
    <property type="evidence" value="ECO:0007669"/>
    <property type="project" value="TreeGrafter"/>
</dbReference>
<dbReference type="SUPFAM" id="SSF48431">
    <property type="entry name" value="Lipovitellin-phosvitin complex, superhelical domain"/>
    <property type="match status" value="1"/>
</dbReference>
<dbReference type="InterPro" id="IPR052418">
    <property type="entry name" value="Apolipoprotein_B"/>
</dbReference>
<evidence type="ECO:0000256" key="6">
    <source>
        <dbReference type="ARBA" id="ARBA00023180"/>
    </source>
</evidence>
<evidence type="ECO:0000259" key="8">
    <source>
        <dbReference type="PROSITE" id="PS51211"/>
    </source>
</evidence>
<evidence type="ECO:0000256" key="5">
    <source>
        <dbReference type="ARBA" id="ARBA00023055"/>
    </source>
</evidence>
<dbReference type="Gene3D" id="2.30.230.10">
    <property type="entry name" value="Lipovitellin, beta-sheet shell regions, chain A"/>
    <property type="match status" value="1"/>
</dbReference>
<dbReference type="Gene3D" id="2.20.80.10">
    <property type="entry name" value="Lipovitellin-phosvitin complex, chain A, domain 4"/>
    <property type="match status" value="1"/>
</dbReference>
<dbReference type="Gene3D" id="1.25.10.20">
    <property type="entry name" value="Vitellinogen, superhelical"/>
    <property type="match status" value="1"/>
</dbReference>
<dbReference type="Pfam" id="PF06448">
    <property type="entry name" value="DUF1081"/>
    <property type="match status" value="1"/>
</dbReference>
<keyword evidence="3" id="KW-0964">Secreted</keyword>
<protein>
    <submittedName>
        <fullName evidence="9">Apolipoprotein Bb, tandem duplicate 1</fullName>
    </submittedName>
</protein>
<keyword evidence="10" id="KW-1185">Reference proteome</keyword>
<evidence type="ECO:0000256" key="7">
    <source>
        <dbReference type="PROSITE-ProRule" id="PRU00557"/>
    </source>
</evidence>
<dbReference type="PANTHER" id="PTHR13769">
    <property type="entry name" value="APOLIPOPROTEIN B"/>
    <property type="match status" value="1"/>
</dbReference>
<evidence type="ECO:0000256" key="3">
    <source>
        <dbReference type="ARBA" id="ARBA00022525"/>
    </source>
</evidence>
<gene>
    <name evidence="9" type="primary">apobb.1</name>
</gene>
<evidence type="ECO:0000256" key="1">
    <source>
        <dbReference type="ARBA" id="ARBA00004613"/>
    </source>
</evidence>
<dbReference type="GO" id="GO:0034361">
    <property type="term" value="C:very-low-density lipoprotein particle"/>
    <property type="evidence" value="ECO:0007669"/>
    <property type="project" value="TreeGrafter"/>
</dbReference>
<reference evidence="9" key="3">
    <citation type="submission" date="2025-09" db="UniProtKB">
        <authorList>
            <consortium name="Ensembl"/>
        </authorList>
    </citation>
    <scope>IDENTIFICATION</scope>
</reference>
<reference evidence="9" key="2">
    <citation type="submission" date="2025-08" db="UniProtKB">
        <authorList>
            <consortium name="Ensembl"/>
        </authorList>
    </citation>
    <scope>IDENTIFICATION</scope>
</reference>
<dbReference type="InterPro" id="IPR001747">
    <property type="entry name" value="Vitellogenin_N"/>
</dbReference>
<dbReference type="Ensembl" id="ENSNFUT00015034941.1">
    <property type="protein sequence ID" value="ENSNFUP00015033438.1"/>
    <property type="gene ID" value="ENSNFUG00015016359.1"/>
</dbReference>
<dbReference type="GO" id="GO:0120020">
    <property type="term" value="F:cholesterol transfer activity"/>
    <property type="evidence" value="ECO:0007669"/>
    <property type="project" value="TreeGrafter"/>
</dbReference>
<keyword evidence="5" id="KW-0445">Lipid transport</keyword>
<dbReference type="GO" id="GO:0042632">
    <property type="term" value="P:cholesterol homeostasis"/>
    <property type="evidence" value="ECO:0007669"/>
    <property type="project" value="TreeGrafter"/>
</dbReference>
<dbReference type="GeneTree" id="ENSGT00590000083139"/>
<dbReference type="Gene3D" id="2.20.50.20">
    <property type="entry name" value="Lipovitellin. Chain A, domain 3"/>
    <property type="match status" value="1"/>
</dbReference>
<dbReference type="InterPro" id="IPR015816">
    <property type="entry name" value="Vitellinogen_b-sht_N"/>
</dbReference>
<dbReference type="PROSITE" id="PS51211">
    <property type="entry name" value="VITELLOGENIN"/>
    <property type="match status" value="1"/>
</dbReference>
<evidence type="ECO:0000313" key="10">
    <source>
        <dbReference type="Proteomes" id="UP000694548"/>
    </source>
</evidence>
<comment type="caution">
    <text evidence="7">Lacks conserved residue(s) required for the propagation of feature annotation.</text>
</comment>
<dbReference type="GO" id="GO:0050750">
    <property type="term" value="F:low-density lipoprotein particle receptor binding"/>
    <property type="evidence" value="ECO:0007669"/>
    <property type="project" value="TreeGrafter"/>
</dbReference>
<dbReference type="Pfam" id="PF09172">
    <property type="entry name" value="Vit_open_b-sht"/>
    <property type="match status" value="1"/>
</dbReference>
<dbReference type="InterPro" id="IPR011030">
    <property type="entry name" value="Lipovitellin_superhlx_dom"/>
</dbReference>
<name>A0A8C6MCR0_NOTFU</name>
<dbReference type="GO" id="GO:0034359">
    <property type="term" value="C:mature chylomicron"/>
    <property type="evidence" value="ECO:0007669"/>
    <property type="project" value="TreeGrafter"/>
</dbReference>
<keyword evidence="4" id="KW-0732">Signal</keyword>